<dbReference type="PANTHER" id="PTHR42305:SF1">
    <property type="entry name" value="MEMBRANE PROTEIN RV1733C-RELATED"/>
    <property type="match status" value="1"/>
</dbReference>
<accession>A0A2U9PAL9</accession>
<dbReference type="RefSeq" id="WP_110632568.1">
    <property type="nucleotide sequence ID" value="NZ_CP029788.1"/>
</dbReference>
<organism evidence="1 2">
    <name type="scientific">Streptomyces actuosus</name>
    <dbReference type="NCBI Taxonomy" id="1885"/>
    <lineage>
        <taxon>Bacteria</taxon>
        <taxon>Bacillati</taxon>
        <taxon>Actinomycetota</taxon>
        <taxon>Actinomycetes</taxon>
        <taxon>Kitasatosporales</taxon>
        <taxon>Streptomycetaceae</taxon>
        <taxon>Streptomyces</taxon>
    </lineage>
</organism>
<dbReference type="AlphaFoldDB" id="A0A2U9PAL9"/>
<dbReference type="Proteomes" id="UP000247634">
    <property type="component" value="Chromosome"/>
</dbReference>
<dbReference type="PANTHER" id="PTHR42305">
    <property type="entry name" value="MEMBRANE PROTEIN RV1733C-RELATED"/>
    <property type="match status" value="1"/>
</dbReference>
<name>A0A2U9PAL9_STRAS</name>
<evidence type="ECO:0008006" key="3">
    <source>
        <dbReference type="Google" id="ProtNLM"/>
    </source>
</evidence>
<dbReference type="KEGG" id="sact:DMT42_30805"/>
<dbReference type="OrthoDB" id="4322330at2"/>
<sequence length="208" mass="22431">MPGRTAVPPPPPARRPPRVLSWRLRRNPLRRRSDLVQGWIGLALLLAASAATPAAVVLAADAAHDRATQTARRQAQTRHATTATLLENARRHPEPGSAEARGTRYPAQVRYTDPEGRPRTATTDVPPALSKGSTLRVWVGADGQLTEPPLTPDQIRNRVRGSAIIAALGVPAASIAAYGVTSRVVQRRQLAAWDRAWADTAPRWTAAP</sequence>
<proteinExistence type="predicted"/>
<keyword evidence="2" id="KW-1185">Reference proteome</keyword>
<protein>
    <recommendedName>
        <fullName evidence="3">Proline rich protein membrane protein</fullName>
    </recommendedName>
</protein>
<reference evidence="1 2" key="1">
    <citation type="submission" date="2018-06" db="EMBL/GenBank/DDBJ databases">
        <title>The complete genome sequence of a nosiheptide producer Streptomyces actuosus ATCC 25421: deducing the ability of producing a new class III lantibiotics.</title>
        <authorList>
            <person name="Liu W."/>
            <person name="Sun F."/>
            <person name="Hu Y."/>
        </authorList>
    </citation>
    <scope>NUCLEOTIDE SEQUENCE [LARGE SCALE GENOMIC DNA]</scope>
    <source>
        <strain evidence="1 2">ATCC 25421</strain>
    </source>
</reference>
<evidence type="ECO:0000313" key="2">
    <source>
        <dbReference type="Proteomes" id="UP000247634"/>
    </source>
</evidence>
<evidence type="ECO:0000313" key="1">
    <source>
        <dbReference type="EMBL" id="AWT46254.1"/>
    </source>
</evidence>
<dbReference type="EMBL" id="CP029788">
    <property type="protein sequence ID" value="AWT46254.1"/>
    <property type="molecule type" value="Genomic_DNA"/>
</dbReference>
<gene>
    <name evidence="1" type="ORF">DMT42_30805</name>
</gene>
<dbReference type="InterPro" id="IPR039708">
    <property type="entry name" value="MT1774/Rv1733c-like"/>
</dbReference>